<feature type="non-terminal residue" evidence="1">
    <location>
        <position position="88"/>
    </location>
</feature>
<gene>
    <name evidence="1" type="primary">Dmoj\GI27004</name>
    <name evidence="1" type="ORF">Dmoj_GI27004</name>
</gene>
<dbReference type="KEGG" id="dmo:Dmoj_GI27004"/>
<evidence type="ECO:0000313" key="1">
    <source>
        <dbReference type="EMBL" id="KRG07884.1"/>
    </source>
</evidence>
<protein>
    <submittedName>
        <fullName evidence="1">Uncharacterized protein</fullName>
    </submittedName>
</protein>
<dbReference type="Proteomes" id="UP000009192">
    <property type="component" value="Unassembled WGS sequence"/>
</dbReference>
<name>A0A0Q9XHE9_DROMO</name>
<dbReference type="AlphaFoldDB" id="A0A0Q9XHE9"/>
<proteinExistence type="predicted"/>
<organism evidence="1 2">
    <name type="scientific">Drosophila mojavensis</name>
    <name type="common">Fruit fly</name>
    <dbReference type="NCBI Taxonomy" id="7230"/>
    <lineage>
        <taxon>Eukaryota</taxon>
        <taxon>Metazoa</taxon>
        <taxon>Ecdysozoa</taxon>
        <taxon>Arthropoda</taxon>
        <taxon>Hexapoda</taxon>
        <taxon>Insecta</taxon>
        <taxon>Pterygota</taxon>
        <taxon>Neoptera</taxon>
        <taxon>Endopterygota</taxon>
        <taxon>Diptera</taxon>
        <taxon>Brachycera</taxon>
        <taxon>Muscomorpha</taxon>
        <taxon>Ephydroidea</taxon>
        <taxon>Drosophilidae</taxon>
        <taxon>Drosophila</taxon>
    </lineage>
</organism>
<dbReference type="InParanoid" id="A0A0Q9XHE9"/>
<reference evidence="1 2" key="1">
    <citation type="journal article" date="2007" name="Nature">
        <title>Evolution of genes and genomes on the Drosophila phylogeny.</title>
        <authorList>
            <consortium name="Drosophila 12 Genomes Consortium"/>
            <person name="Clark A.G."/>
            <person name="Eisen M.B."/>
            <person name="Smith D.R."/>
            <person name="Bergman C.M."/>
            <person name="Oliver B."/>
            <person name="Markow T.A."/>
            <person name="Kaufman T.C."/>
            <person name="Kellis M."/>
            <person name="Gelbart W."/>
            <person name="Iyer V.N."/>
            <person name="Pollard D.A."/>
            <person name="Sackton T.B."/>
            <person name="Larracuente A.M."/>
            <person name="Singh N.D."/>
            <person name="Abad J.P."/>
            <person name="Abt D.N."/>
            <person name="Adryan B."/>
            <person name="Aguade M."/>
            <person name="Akashi H."/>
            <person name="Anderson W.W."/>
            <person name="Aquadro C.F."/>
            <person name="Ardell D.H."/>
            <person name="Arguello R."/>
            <person name="Artieri C.G."/>
            <person name="Barbash D.A."/>
            <person name="Barker D."/>
            <person name="Barsanti P."/>
            <person name="Batterham P."/>
            <person name="Batzoglou S."/>
            <person name="Begun D."/>
            <person name="Bhutkar A."/>
            <person name="Blanco E."/>
            <person name="Bosak S.A."/>
            <person name="Bradley R.K."/>
            <person name="Brand A.D."/>
            <person name="Brent M.R."/>
            <person name="Brooks A.N."/>
            <person name="Brown R.H."/>
            <person name="Butlin R.K."/>
            <person name="Caggese C."/>
            <person name="Calvi B.R."/>
            <person name="Bernardo de Carvalho A."/>
            <person name="Caspi A."/>
            <person name="Castrezana S."/>
            <person name="Celniker S.E."/>
            <person name="Chang J.L."/>
            <person name="Chapple C."/>
            <person name="Chatterji S."/>
            <person name="Chinwalla A."/>
            <person name="Civetta A."/>
            <person name="Clifton S.W."/>
            <person name="Comeron J.M."/>
            <person name="Costello J.C."/>
            <person name="Coyne J.A."/>
            <person name="Daub J."/>
            <person name="David R.G."/>
            <person name="Delcher A.L."/>
            <person name="Delehaunty K."/>
            <person name="Do C.B."/>
            <person name="Ebling H."/>
            <person name="Edwards K."/>
            <person name="Eickbush T."/>
            <person name="Evans J.D."/>
            <person name="Filipski A."/>
            <person name="Findeiss S."/>
            <person name="Freyhult E."/>
            <person name="Fulton L."/>
            <person name="Fulton R."/>
            <person name="Garcia A.C."/>
            <person name="Gardiner A."/>
            <person name="Garfield D.A."/>
            <person name="Garvin B.E."/>
            <person name="Gibson G."/>
            <person name="Gilbert D."/>
            <person name="Gnerre S."/>
            <person name="Godfrey J."/>
            <person name="Good R."/>
            <person name="Gotea V."/>
            <person name="Gravely B."/>
            <person name="Greenberg A.J."/>
            <person name="Griffiths-Jones S."/>
            <person name="Gross S."/>
            <person name="Guigo R."/>
            <person name="Gustafson E.A."/>
            <person name="Haerty W."/>
            <person name="Hahn M.W."/>
            <person name="Halligan D.L."/>
            <person name="Halpern A.L."/>
            <person name="Halter G.M."/>
            <person name="Han M.V."/>
            <person name="Heger A."/>
            <person name="Hillier L."/>
            <person name="Hinrichs A.S."/>
            <person name="Holmes I."/>
            <person name="Hoskins R.A."/>
            <person name="Hubisz M.J."/>
            <person name="Hultmark D."/>
            <person name="Huntley M.A."/>
            <person name="Jaffe D.B."/>
            <person name="Jagadeeshan S."/>
            <person name="Jeck W.R."/>
            <person name="Johnson J."/>
            <person name="Jones C.D."/>
            <person name="Jordan W.C."/>
            <person name="Karpen G.H."/>
            <person name="Kataoka E."/>
            <person name="Keightley P.D."/>
            <person name="Kheradpour P."/>
            <person name="Kirkness E.F."/>
            <person name="Koerich L.B."/>
            <person name="Kristiansen K."/>
            <person name="Kudrna D."/>
            <person name="Kulathinal R.J."/>
            <person name="Kumar S."/>
            <person name="Kwok R."/>
            <person name="Lander E."/>
            <person name="Langley C.H."/>
            <person name="Lapoint R."/>
            <person name="Lazzaro B.P."/>
            <person name="Lee S.J."/>
            <person name="Levesque L."/>
            <person name="Li R."/>
            <person name="Lin C.F."/>
            <person name="Lin M.F."/>
            <person name="Lindblad-Toh K."/>
            <person name="Llopart A."/>
            <person name="Long M."/>
            <person name="Low L."/>
            <person name="Lozovsky E."/>
            <person name="Lu J."/>
            <person name="Luo M."/>
            <person name="Machado C.A."/>
            <person name="Makalowski W."/>
            <person name="Marzo M."/>
            <person name="Matsuda M."/>
            <person name="Matzkin L."/>
            <person name="McAllister B."/>
            <person name="McBride C.S."/>
            <person name="McKernan B."/>
            <person name="McKernan K."/>
            <person name="Mendez-Lago M."/>
            <person name="Minx P."/>
            <person name="Mollenhauer M.U."/>
            <person name="Montooth K."/>
            <person name="Mount S.M."/>
            <person name="Mu X."/>
            <person name="Myers E."/>
            <person name="Negre B."/>
            <person name="Newfeld S."/>
            <person name="Nielsen R."/>
            <person name="Noor M.A."/>
            <person name="O'Grady P."/>
            <person name="Pachter L."/>
            <person name="Papaceit M."/>
            <person name="Parisi M.J."/>
            <person name="Parisi M."/>
            <person name="Parts L."/>
            <person name="Pedersen J.S."/>
            <person name="Pesole G."/>
            <person name="Phillippy A.M."/>
            <person name="Ponting C.P."/>
            <person name="Pop M."/>
            <person name="Porcelli D."/>
            <person name="Powell J.R."/>
            <person name="Prohaska S."/>
            <person name="Pruitt K."/>
            <person name="Puig M."/>
            <person name="Quesneville H."/>
            <person name="Ram K.R."/>
            <person name="Rand D."/>
            <person name="Rasmussen M.D."/>
            <person name="Reed L.K."/>
            <person name="Reenan R."/>
            <person name="Reily A."/>
            <person name="Remington K.A."/>
            <person name="Rieger T.T."/>
            <person name="Ritchie M.G."/>
            <person name="Robin C."/>
            <person name="Rogers Y.H."/>
            <person name="Rohde C."/>
            <person name="Rozas J."/>
            <person name="Rubenfield M.J."/>
            <person name="Ruiz A."/>
            <person name="Russo S."/>
            <person name="Salzberg S.L."/>
            <person name="Sanchez-Gracia A."/>
            <person name="Saranga D.J."/>
            <person name="Sato H."/>
            <person name="Schaeffer S.W."/>
            <person name="Schatz M.C."/>
            <person name="Schlenke T."/>
            <person name="Schwartz R."/>
            <person name="Segarra C."/>
            <person name="Singh R.S."/>
            <person name="Sirot L."/>
            <person name="Sirota M."/>
            <person name="Sisneros N.B."/>
            <person name="Smith C.D."/>
            <person name="Smith T.F."/>
            <person name="Spieth J."/>
            <person name="Stage D.E."/>
            <person name="Stark A."/>
            <person name="Stephan W."/>
            <person name="Strausberg R.L."/>
            <person name="Strempel S."/>
            <person name="Sturgill D."/>
            <person name="Sutton G."/>
            <person name="Sutton G.G."/>
            <person name="Tao W."/>
            <person name="Teichmann S."/>
            <person name="Tobari Y.N."/>
            <person name="Tomimura Y."/>
            <person name="Tsolas J.M."/>
            <person name="Valente V.L."/>
            <person name="Venter E."/>
            <person name="Venter J.C."/>
            <person name="Vicario S."/>
            <person name="Vieira F.G."/>
            <person name="Vilella A.J."/>
            <person name="Villasante A."/>
            <person name="Walenz B."/>
            <person name="Wang J."/>
            <person name="Wasserman M."/>
            <person name="Watts T."/>
            <person name="Wilson D."/>
            <person name="Wilson R.K."/>
            <person name="Wing R.A."/>
            <person name="Wolfner M.F."/>
            <person name="Wong A."/>
            <person name="Wong G.K."/>
            <person name="Wu C.I."/>
            <person name="Wu G."/>
            <person name="Yamamoto D."/>
            <person name="Yang H.P."/>
            <person name="Yang S.P."/>
            <person name="Yorke J.A."/>
            <person name="Yoshida K."/>
            <person name="Zdobnov E."/>
            <person name="Zhang P."/>
            <person name="Zhang Y."/>
            <person name="Zimin A.V."/>
            <person name="Baldwin J."/>
            <person name="Abdouelleil A."/>
            <person name="Abdulkadir J."/>
            <person name="Abebe A."/>
            <person name="Abera B."/>
            <person name="Abreu J."/>
            <person name="Acer S.C."/>
            <person name="Aftuck L."/>
            <person name="Alexander A."/>
            <person name="An P."/>
            <person name="Anderson E."/>
            <person name="Anderson S."/>
            <person name="Arachi H."/>
            <person name="Azer M."/>
            <person name="Bachantsang P."/>
            <person name="Barry A."/>
            <person name="Bayul T."/>
            <person name="Berlin A."/>
            <person name="Bessette D."/>
            <person name="Bloom T."/>
            <person name="Blye J."/>
            <person name="Boguslavskiy L."/>
            <person name="Bonnet C."/>
            <person name="Boukhgalter B."/>
            <person name="Bourzgui I."/>
            <person name="Brown A."/>
            <person name="Cahill P."/>
            <person name="Channer S."/>
            <person name="Cheshatsang Y."/>
            <person name="Chuda L."/>
            <person name="Citroen M."/>
            <person name="Collymore A."/>
            <person name="Cooke P."/>
            <person name="Costello M."/>
            <person name="D'Aco K."/>
            <person name="Daza R."/>
            <person name="De Haan G."/>
            <person name="DeGray S."/>
            <person name="DeMaso C."/>
            <person name="Dhargay N."/>
            <person name="Dooley K."/>
            <person name="Dooley E."/>
            <person name="Doricent M."/>
            <person name="Dorje P."/>
            <person name="Dorjee K."/>
            <person name="Dupes A."/>
            <person name="Elong R."/>
            <person name="Falk J."/>
            <person name="Farina A."/>
            <person name="Faro S."/>
            <person name="Ferguson D."/>
            <person name="Fisher S."/>
            <person name="Foley C.D."/>
            <person name="Franke A."/>
            <person name="Friedrich D."/>
            <person name="Gadbois L."/>
            <person name="Gearin G."/>
            <person name="Gearin C.R."/>
            <person name="Giannoukos G."/>
            <person name="Goode T."/>
            <person name="Graham J."/>
            <person name="Grandbois E."/>
            <person name="Grewal S."/>
            <person name="Gyaltsen K."/>
            <person name="Hafez N."/>
            <person name="Hagos B."/>
            <person name="Hall J."/>
            <person name="Henson C."/>
            <person name="Hollinger A."/>
            <person name="Honan T."/>
            <person name="Huard M.D."/>
            <person name="Hughes L."/>
            <person name="Hurhula B."/>
            <person name="Husby M.E."/>
            <person name="Kamat A."/>
            <person name="Kanga B."/>
            <person name="Kashin S."/>
            <person name="Khazanovich D."/>
            <person name="Kisner P."/>
            <person name="Lance K."/>
            <person name="Lara M."/>
            <person name="Lee W."/>
            <person name="Lennon N."/>
            <person name="Letendre F."/>
            <person name="LeVine R."/>
            <person name="Lipovsky A."/>
            <person name="Liu X."/>
            <person name="Liu J."/>
            <person name="Liu S."/>
            <person name="Lokyitsang T."/>
            <person name="Lokyitsang Y."/>
            <person name="Lubonja R."/>
            <person name="Lui A."/>
            <person name="MacDonald P."/>
            <person name="Magnisalis V."/>
            <person name="Maru K."/>
            <person name="Matthews C."/>
            <person name="McCusker W."/>
            <person name="McDonough S."/>
            <person name="Mehta T."/>
            <person name="Meldrim J."/>
            <person name="Meneus L."/>
            <person name="Mihai O."/>
            <person name="Mihalev A."/>
            <person name="Mihova T."/>
            <person name="Mittelman R."/>
            <person name="Mlenga V."/>
            <person name="Montmayeur A."/>
            <person name="Mulrain L."/>
            <person name="Navidi A."/>
            <person name="Naylor J."/>
            <person name="Negash T."/>
            <person name="Nguyen T."/>
            <person name="Nguyen N."/>
            <person name="Nicol R."/>
            <person name="Norbu C."/>
            <person name="Norbu N."/>
            <person name="Novod N."/>
            <person name="O'Neill B."/>
            <person name="Osman S."/>
            <person name="Markiewicz E."/>
            <person name="Oyono O.L."/>
            <person name="Patti C."/>
            <person name="Phunkhang P."/>
            <person name="Pierre F."/>
            <person name="Priest M."/>
            <person name="Raghuraman S."/>
            <person name="Rege F."/>
            <person name="Reyes R."/>
            <person name="Rise C."/>
            <person name="Rogov P."/>
            <person name="Ross K."/>
            <person name="Ryan E."/>
            <person name="Settipalli S."/>
            <person name="Shea T."/>
            <person name="Sherpa N."/>
            <person name="Shi L."/>
            <person name="Shih D."/>
            <person name="Sparrow T."/>
            <person name="Spaulding J."/>
            <person name="Stalker J."/>
            <person name="Stange-Thomann N."/>
            <person name="Stavropoulos S."/>
            <person name="Stone C."/>
            <person name="Strader C."/>
            <person name="Tesfaye S."/>
            <person name="Thomson T."/>
            <person name="Thoulutsang Y."/>
            <person name="Thoulutsang D."/>
            <person name="Topham K."/>
            <person name="Topping I."/>
            <person name="Tsamla T."/>
            <person name="Vassiliev H."/>
            <person name="Vo A."/>
            <person name="Wangchuk T."/>
            <person name="Wangdi T."/>
            <person name="Weiand M."/>
            <person name="Wilkinson J."/>
            <person name="Wilson A."/>
            <person name="Yadav S."/>
            <person name="Young G."/>
            <person name="Yu Q."/>
            <person name="Zembek L."/>
            <person name="Zhong D."/>
            <person name="Zimmer A."/>
            <person name="Zwirko Z."/>
            <person name="Jaffe D.B."/>
            <person name="Alvarez P."/>
            <person name="Brockman W."/>
            <person name="Butler J."/>
            <person name="Chin C."/>
            <person name="Gnerre S."/>
            <person name="Grabherr M."/>
            <person name="Kleber M."/>
            <person name="Mauceli E."/>
            <person name="MacCallum I."/>
        </authorList>
    </citation>
    <scope>NUCLEOTIDE SEQUENCE [LARGE SCALE GENOMIC DNA]</scope>
    <source>
        <strain evidence="2">Tucson 15081-1352.22</strain>
    </source>
</reference>
<evidence type="ECO:0000313" key="2">
    <source>
        <dbReference type="Proteomes" id="UP000009192"/>
    </source>
</evidence>
<sequence>MRQNLGWETAGVLASRFGHRSLAADRAIVHTIPRRVRYTGAIRVAVADILKFSFATPHEIASFKINVPVEYFKTLWDPNFWPPHVVVH</sequence>
<dbReference type="EMBL" id="CH935034">
    <property type="protein sequence ID" value="KRG07884.1"/>
    <property type="molecule type" value="Genomic_DNA"/>
</dbReference>
<keyword evidence="2" id="KW-1185">Reference proteome</keyword>
<accession>A0A0Q9XHE9</accession>